<organism evidence="2 3">
    <name type="scientific">Pleurodeles waltl</name>
    <name type="common">Iberian ribbed newt</name>
    <dbReference type="NCBI Taxonomy" id="8319"/>
    <lineage>
        <taxon>Eukaryota</taxon>
        <taxon>Metazoa</taxon>
        <taxon>Chordata</taxon>
        <taxon>Craniata</taxon>
        <taxon>Vertebrata</taxon>
        <taxon>Euteleostomi</taxon>
        <taxon>Amphibia</taxon>
        <taxon>Batrachia</taxon>
        <taxon>Caudata</taxon>
        <taxon>Salamandroidea</taxon>
        <taxon>Salamandridae</taxon>
        <taxon>Pleurodelinae</taxon>
        <taxon>Pleurodeles</taxon>
    </lineage>
</organism>
<proteinExistence type="predicted"/>
<reference evidence="2" key="1">
    <citation type="journal article" date="2022" name="bioRxiv">
        <title>Sequencing and chromosome-scale assembly of the giantPleurodeles waltlgenome.</title>
        <authorList>
            <person name="Brown T."/>
            <person name="Elewa A."/>
            <person name="Iarovenko S."/>
            <person name="Subramanian E."/>
            <person name="Araus A.J."/>
            <person name="Petzold A."/>
            <person name="Susuki M."/>
            <person name="Suzuki K.-i.T."/>
            <person name="Hayashi T."/>
            <person name="Toyoda A."/>
            <person name="Oliveira C."/>
            <person name="Osipova E."/>
            <person name="Leigh N.D."/>
            <person name="Simon A."/>
            <person name="Yun M.H."/>
        </authorList>
    </citation>
    <scope>NUCLEOTIDE SEQUENCE</scope>
    <source>
        <strain evidence="2">20211129_DDA</strain>
        <tissue evidence="2">Liver</tissue>
    </source>
</reference>
<accession>A0AAV7RE51</accession>
<dbReference type="AlphaFoldDB" id="A0AAV7RE51"/>
<feature type="compositionally biased region" description="Basic and acidic residues" evidence="1">
    <location>
        <begin position="12"/>
        <end position="23"/>
    </location>
</feature>
<evidence type="ECO:0000256" key="1">
    <source>
        <dbReference type="SAM" id="MobiDB-lite"/>
    </source>
</evidence>
<feature type="compositionally biased region" description="Acidic residues" evidence="1">
    <location>
        <begin position="57"/>
        <end position="66"/>
    </location>
</feature>
<feature type="compositionally biased region" description="Basic and acidic residues" evidence="1">
    <location>
        <begin position="39"/>
        <end position="49"/>
    </location>
</feature>
<evidence type="ECO:0000313" key="3">
    <source>
        <dbReference type="Proteomes" id="UP001066276"/>
    </source>
</evidence>
<comment type="caution">
    <text evidence="2">The sequence shown here is derived from an EMBL/GenBank/DDBJ whole genome shotgun (WGS) entry which is preliminary data.</text>
</comment>
<sequence length="122" mass="13578">MTPDFRVPGSLRSEDGLQARSEDPEAENPDAEDTGAENSTERKKEERRPGNTAVSWDAEESEDPEQSEDKLGSRHVPGGALLSKDLGMKRIGHKASLCPLLYWRRLWTTPELESFTAALQVI</sequence>
<feature type="compositionally biased region" description="Acidic residues" evidence="1">
    <location>
        <begin position="24"/>
        <end position="35"/>
    </location>
</feature>
<feature type="region of interest" description="Disordered" evidence="1">
    <location>
        <begin position="1"/>
        <end position="86"/>
    </location>
</feature>
<dbReference type="EMBL" id="JANPWB010000009">
    <property type="protein sequence ID" value="KAJ1149015.1"/>
    <property type="molecule type" value="Genomic_DNA"/>
</dbReference>
<protein>
    <submittedName>
        <fullName evidence="2">Uncharacterized protein</fullName>
    </submittedName>
</protein>
<gene>
    <name evidence="2" type="ORF">NDU88_001836</name>
</gene>
<evidence type="ECO:0000313" key="2">
    <source>
        <dbReference type="EMBL" id="KAJ1149015.1"/>
    </source>
</evidence>
<name>A0AAV7RE51_PLEWA</name>
<keyword evidence="3" id="KW-1185">Reference proteome</keyword>
<dbReference type="Proteomes" id="UP001066276">
    <property type="component" value="Chromosome 5"/>
</dbReference>